<evidence type="ECO:0000259" key="1">
    <source>
        <dbReference type="PROSITE" id="PS50113"/>
    </source>
</evidence>
<reference evidence="2" key="2">
    <citation type="journal article" date="2014" name="ISME J.">
        <title>Microbial stratification in low pH oxic and suboxic macroscopic growths along an acid mine drainage.</title>
        <authorList>
            <person name="Mendez-Garcia C."/>
            <person name="Mesa V."/>
            <person name="Sprenger R.R."/>
            <person name="Richter M."/>
            <person name="Diez M.S."/>
            <person name="Solano J."/>
            <person name="Bargiela R."/>
            <person name="Golyshina O.V."/>
            <person name="Manteca A."/>
            <person name="Ramos J.L."/>
            <person name="Gallego J.R."/>
            <person name="Llorente I."/>
            <person name="Martins Dos Santos V.A."/>
            <person name="Jensen O.N."/>
            <person name="Pelaez A.I."/>
            <person name="Sanchez J."/>
            <person name="Ferrer M."/>
        </authorList>
    </citation>
    <scope>NUCLEOTIDE SEQUENCE</scope>
</reference>
<dbReference type="AlphaFoldDB" id="T0ZFR9"/>
<dbReference type="SUPFAM" id="SSF55785">
    <property type="entry name" value="PYP-like sensor domain (PAS domain)"/>
    <property type="match status" value="1"/>
</dbReference>
<dbReference type="Gene3D" id="3.30.450.20">
    <property type="entry name" value="PAS domain"/>
    <property type="match status" value="1"/>
</dbReference>
<dbReference type="InterPro" id="IPR000014">
    <property type="entry name" value="PAS"/>
</dbReference>
<sequence>AHRDGYLRRPHVRPMGQGLELAGLRRDGSEIPVEISLSPIESPDGLLIAAAIRDASGRKRIEHELIAARTAAEQARESAQ</sequence>
<feature type="non-terminal residue" evidence="2">
    <location>
        <position position="1"/>
    </location>
</feature>
<dbReference type="InterPro" id="IPR035965">
    <property type="entry name" value="PAS-like_dom_sf"/>
</dbReference>
<dbReference type="EMBL" id="AUZX01015612">
    <property type="protein sequence ID" value="EQD28550.1"/>
    <property type="molecule type" value="Genomic_DNA"/>
</dbReference>
<feature type="non-terminal residue" evidence="2">
    <location>
        <position position="80"/>
    </location>
</feature>
<reference evidence="2" key="1">
    <citation type="submission" date="2013-08" db="EMBL/GenBank/DDBJ databases">
        <authorList>
            <person name="Mendez C."/>
            <person name="Richter M."/>
            <person name="Ferrer M."/>
            <person name="Sanchez J."/>
        </authorList>
    </citation>
    <scope>NUCLEOTIDE SEQUENCE</scope>
</reference>
<protein>
    <submittedName>
        <fullName evidence="2">PAS/PAC sensor signal transduction histidine kinase</fullName>
    </submittedName>
</protein>
<dbReference type="NCBIfam" id="TIGR00229">
    <property type="entry name" value="sensory_box"/>
    <property type="match status" value="1"/>
</dbReference>
<comment type="caution">
    <text evidence="2">The sequence shown here is derived from an EMBL/GenBank/DDBJ whole genome shotgun (WGS) entry which is preliminary data.</text>
</comment>
<keyword evidence="2" id="KW-0418">Kinase</keyword>
<feature type="domain" description="PAC" evidence="1">
    <location>
        <begin position="17"/>
        <end position="67"/>
    </location>
</feature>
<name>T0ZFR9_9ZZZZ</name>
<accession>T0ZFR9</accession>
<dbReference type="PROSITE" id="PS50113">
    <property type="entry name" value="PAC"/>
    <property type="match status" value="1"/>
</dbReference>
<organism evidence="2">
    <name type="scientific">mine drainage metagenome</name>
    <dbReference type="NCBI Taxonomy" id="410659"/>
    <lineage>
        <taxon>unclassified sequences</taxon>
        <taxon>metagenomes</taxon>
        <taxon>ecological metagenomes</taxon>
    </lineage>
</organism>
<proteinExistence type="predicted"/>
<gene>
    <name evidence="2" type="ORF">B1A_21131</name>
</gene>
<dbReference type="InterPro" id="IPR000700">
    <property type="entry name" value="PAS-assoc_C"/>
</dbReference>
<evidence type="ECO:0000313" key="2">
    <source>
        <dbReference type="EMBL" id="EQD28550.1"/>
    </source>
</evidence>
<keyword evidence="2" id="KW-0808">Transferase</keyword>
<dbReference type="GO" id="GO:0016301">
    <property type="term" value="F:kinase activity"/>
    <property type="evidence" value="ECO:0007669"/>
    <property type="project" value="UniProtKB-KW"/>
</dbReference>